<dbReference type="EMBL" id="KZ805306">
    <property type="protein sequence ID" value="PVI06926.1"/>
    <property type="molecule type" value="Genomic_DNA"/>
</dbReference>
<evidence type="ECO:0000313" key="3">
    <source>
        <dbReference type="Proteomes" id="UP000244855"/>
    </source>
</evidence>
<accession>A0A2V1E968</accession>
<proteinExistence type="predicted"/>
<evidence type="ECO:0000256" key="1">
    <source>
        <dbReference type="SAM" id="Coils"/>
    </source>
</evidence>
<protein>
    <submittedName>
        <fullName evidence="2">Uncharacterized protein</fullName>
    </submittedName>
</protein>
<dbReference type="Proteomes" id="UP000244855">
    <property type="component" value="Unassembled WGS sequence"/>
</dbReference>
<dbReference type="AlphaFoldDB" id="A0A2V1E968"/>
<gene>
    <name evidence="2" type="ORF">DM02DRAFT_622692</name>
</gene>
<name>A0A2V1E968_9PLEO</name>
<keyword evidence="3" id="KW-1185">Reference proteome</keyword>
<evidence type="ECO:0000313" key="2">
    <source>
        <dbReference type="EMBL" id="PVI06926.1"/>
    </source>
</evidence>
<organism evidence="2 3">
    <name type="scientific">Periconia macrospinosa</name>
    <dbReference type="NCBI Taxonomy" id="97972"/>
    <lineage>
        <taxon>Eukaryota</taxon>
        <taxon>Fungi</taxon>
        <taxon>Dikarya</taxon>
        <taxon>Ascomycota</taxon>
        <taxon>Pezizomycotina</taxon>
        <taxon>Dothideomycetes</taxon>
        <taxon>Pleosporomycetidae</taxon>
        <taxon>Pleosporales</taxon>
        <taxon>Massarineae</taxon>
        <taxon>Periconiaceae</taxon>
        <taxon>Periconia</taxon>
    </lineage>
</organism>
<sequence length="200" mass="23648">MTTPSRKIIRDRKIGIDEIVGDFKRRKEQCTTIEELEQLLEDVDEEADRIKCMHELLKAKMDADSASDLSYDLKDEGFQRLMIMFFEADRLSKIEPLIYKYHDNQKKWHDAQGKWHAEQSKWHAEQRKWHIAQKEQYPKRIEPYLKNATKFRKYVDEMNSHLKEQGLNDMIIPLPGSTMEAVKMIEAAEKRAAANPPTEK</sequence>
<keyword evidence="1" id="KW-0175">Coiled coil</keyword>
<reference evidence="2 3" key="1">
    <citation type="journal article" date="2018" name="Sci. Rep.">
        <title>Comparative genomics provides insights into the lifestyle and reveals functional heterogeneity of dark septate endophytic fungi.</title>
        <authorList>
            <person name="Knapp D.G."/>
            <person name="Nemeth J.B."/>
            <person name="Barry K."/>
            <person name="Hainaut M."/>
            <person name="Henrissat B."/>
            <person name="Johnson J."/>
            <person name="Kuo A."/>
            <person name="Lim J.H.P."/>
            <person name="Lipzen A."/>
            <person name="Nolan M."/>
            <person name="Ohm R.A."/>
            <person name="Tamas L."/>
            <person name="Grigoriev I.V."/>
            <person name="Spatafora J.W."/>
            <person name="Nagy L.G."/>
            <person name="Kovacs G.M."/>
        </authorList>
    </citation>
    <scope>NUCLEOTIDE SEQUENCE [LARGE SCALE GENOMIC DNA]</scope>
    <source>
        <strain evidence="2 3">DSE2036</strain>
    </source>
</reference>
<feature type="coiled-coil region" evidence="1">
    <location>
        <begin position="26"/>
        <end position="60"/>
    </location>
</feature>